<dbReference type="Pfam" id="PF04535">
    <property type="entry name" value="CASP_dom"/>
    <property type="match status" value="1"/>
</dbReference>
<evidence type="ECO:0000256" key="1">
    <source>
        <dbReference type="ARBA" id="ARBA00004651"/>
    </source>
</evidence>
<gene>
    <name evidence="10" type="ORF">LSAT_V11C200061580</name>
</gene>
<dbReference type="GO" id="GO:0005886">
    <property type="term" value="C:plasma membrane"/>
    <property type="evidence" value="ECO:0007669"/>
    <property type="project" value="UniProtKB-SubCell"/>
</dbReference>
<comment type="similarity">
    <text evidence="2 8">Belongs to the Casparian strip membrane proteins (CASP) family.</text>
</comment>
<comment type="caution">
    <text evidence="10">The sequence shown here is derived from an EMBL/GenBank/DDBJ whole genome shotgun (WGS) entry which is preliminary data.</text>
</comment>
<feature type="transmembrane region" description="Helical" evidence="8">
    <location>
        <begin position="84"/>
        <end position="102"/>
    </location>
</feature>
<dbReference type="NCBIfam" id="TIGR01569">
    <property type="entry name" value="A_tha_TIGR01569"/>
    <property type="match status" value="1"/>
</dbReference>
<evidence type="ECO:0000259" key="9">
    <source>
        <dbReference type="Pfam" id="PF04535"/>
    </source>
</evidence>
<feature type="transmembrane region" description="Helical" evidence="8">
    <location>
        <begin position="16"/>
        <end position="34"/>
    </location>
</feature>
<evidence type="ECO:0000256" key="8">
    <source>
        <dbReference type="RuleBase" id="RU361233"/>
    </source>
</evidence>
<keyword evidence="7 8" id="KW-0472">Membrane</keyword>
<protein>
    <recommendedName>
        <fullName evidence="8">CASP-like protein</fullName>
    </recommendedName>
</protein>
<accession>A0A9R1WBH2</accession>
<reference evidence="10 11" key="1">
    <citation type="journal article" date="2017" name="Nat. Commun.">
        <title>Genome assembly with in vitro proximity ligation data and whole-genome triplication in lettuce.</title>
        <authorList>
            <person name="Reyes-Chin-Wo S."/>
            <person name="Wang Z."/>
            <person name="Yang X."/>
            <person name="Kozik A."/>
            <person name="Arikit S."/>
            <person name="Song C."/>
            <person name="Xia L."/>
            <person name="Froenicke L."/>
            <person name="Lavelle D.O."/>
            <person name="Truco M.J."/>
            <person name="Xia R."/>
            <person name="Zhu S."/>
            <person name="Xu C."/>
            <person name="Xu H."/>
            <person name="Xu X."/>
            <person name="Cox K."/>
            <person name="Korf I."/>
            <person name="Meyers B.C."/>
            <person name="Michelmore R.W."/>
        </authorList>
    </citation>
    <scope>NUCLEOTIDE SEQUENCE [LARGE SCALE GENOMIC DNA]</scope>
    <source>
        <strain evidence="11">cv. Salinas</strain>
        <tissue evidence="10">Seedlings</tissue>
    </source>
</reference>
<dbReference type="PANTHER" id="PTHR33573:SF30">
    <property type="entry name" value="CASP-LIKE PROTEIN 2C1-RELATED"/>
    <property type="match status" value="1"/>
</dbReference>
<name>A0A9R1WBH2_LACSA</name>
<keyword evidence="6 8" id="KW-1133">Transmembrane helix</keyword>
<dbReference type="EMBL" id="NBSK02000002">
    <property type="protein sequence ID" value="KAJ0222136.1"/>
    <property type="molecule type" value="Genomic_DNA"/>
</dbReference>
<feature type="transmembrane region" description="Helical" evidence="8">
    <location>
        <begin position="140"/>
        <end position="164"/>
    </location>
</feature>
<keyword evidence="5 8" id="KW-0812">Transmembrane</keyword>
<proteinExistence type="inferred from homology"/>
<evidence type="ECO:0000256" key="3">
    <source>
        <dbReference type="ARBA" id="ARBA00011489"/>
    </source>
</evidence>
<keyword evidence="4 8" id="KW-1003">Cell membrane</keyword>
<dbReference type="Proteomes" id="UP000235145">
    <property type="component" value="Unassembled WGS sequence"/>
</dbReference>
<evidence type="ECO:0000256" key="7">
    <source>
        <dbReference type="ARBA" id="ARBA00023136"/>
    </source>
</evidence>
<keyword evidence="11" id="KW-1185">Reference proteome</keyword>
<feature type="transmembrane region" description="Helical" evidence="8">
    <location>
        <begin position="54"/>
        <end position="77"/>
    </location>
</feature>
<evidence type="ECO:0000256" key="2">
    <source>
        <dbReference type="ARBA" id="ARBA00007651"/>
    </source>
</evidence>
<evidence type="ECO:0000256" key="4">
    <source>
        <dbReference type="ARBA" id="ARBA00022475"/>
    </source>
</evidence>
<dbReference type="InterPro" id="IPR006702">
    <property type="entry name" value="CASP_dom"/>
</dbReference>
<comment type="subunit">
    <text evidence="3 8">Homodimer and heterodimers.</text>
</comment>
<comment type="subcellular location">
    <subcellularLocation>
        <location evidence="1 8">Cell membrane</location>
        <topology evidence="1 8">Multi-pass membrane protein</topology>
    </subcellularLocation>
</comment>
<evidence type="ECO:0000313" key="10">
    <source>
        <dbReference type="EMBL" id="KAJ0222136.1"/>
    </source>
</evidence>
<organism evidence="10 11">
    <name type="scientific">Lactuca sativa</name>
    <name type="common">Garden lettuce</name>
    <dbReference type="NCBI Taxonomy" id="4236"/>
    <lineage>
        <taxon>Eukaryota</taxon>
        <taxon>Viridiplantae</taxon>
        <taxon>Streptophyta</taxon>
        <taxon>Embryophyta</taxon>
        <taxon>Tracheophyta</taxon>
        <taxon>Spermatophyta</taxon>
        <taxon>Magnoliopsida</taxon>
        <taxon>eudicotyledons</taxon>
        <taxon>Gunneridae</taxon>
        <taxon>Pentapetalae</taxon>
        <taxon>asterids</taxon>
        <taxon>campanulids</taxon>
        <taxon>Asterales</taxon>
        <taxon>Asteraceae</taxon>
        <taxon>Cichorioideae</taxon>
        <taxon>Cichorieae</taxon>
        <taxon>Lactucinae</taxon>
        <taxon>Lactuca</taxon>
    </lineage>
</organism>
<dbReference type="InterPro" id="IPR006459">
    <property type="entry name" value="CASP/CASPL"/>
</dbReference>
<evidence type="ECO:0000256" key="6">
    <source>
        <dbReference type="ARBA" id="ARBA00022989"/>
    </source>
</evidence>
<dbReference type="AlphaFoldDB" id="A0A9R1WBH2"/>
<sequence length="181" mass="20186">MMILGENVNTLKVIDSSLRLIVVPLSLGSTWLTLTNHQNNEMYGNIEFSNLKGLKFLVSISAISAGYALVAVISSWVKNLMNKAWIFLFAIRLYLVVAYLMVASGGSFGEIVYLAYNGNPKVTWSEACSSYGRFCGRLNLILALHLIALLCFFLLSLISAFRVFTRFEPPLSSKEVEDERT</sequence>
<dbReference type="PANTHER" id="PTHR33573">
    <property type="entry name" value="CASP-LIKE PROTEIN 4A4"/>
    <property type="match status" value="1"/>
</dbReference>
<evidence type="ECO:0000256" key="5">
    <source>
        <dbReference type="ARBA" id="ARBA00022692"/>
    </source>
</evidence>
<evidence type="ECO:0000313" key="11">
    <source>
        <dbReference type="Proteomes" id="UP000235145"/>
    </source>
</evidence>
<feature type="domain" description="Casparian strip membrane protein" evidence="9">
    <location>
        <begin position="11"/>
        <end position="151"/>
    </location>
</feature>